<gene>
    <name evidence="1" type="ORF">OCBIM_22006892mg</name>
</gene>
<name>A0A0L8FV78_OCTBM</name>
<accession>A0A0L8FV78</accession>
<dbReference type="EMBL" id="KQ426135">
    <property type="protein sequence ID" value="KOF68607.1"/>
    <property type="molecule type" value="Genomic_DNA"/>
</dbReference>
<reference evidence="1" key="1">
    <citation type="submission" date="2015-07" db="EMBL/GenBank/DDBJ databases">
        <title>MeaNS - Measles Nucleotide Surveillance Program.</title>
        <authorList>
            <person name="Tran T."/>
            <person name="Druce J."/>
        </authorList>
    </citation>
    <scope>NUCLEOTIDE SEQUENCE</scope>
    <source>
        <strain evidence="1">UCB-OBI-ISO-001</strain>
        <tissue evidence="1">Gonad</tissue>
    </source>
</reference>
<sequence>MLLCNIFLTIYPSVTDCLVPYFLINVFKLFAYLVLKELALICHLSNTDCKSFTSLFINYQLNKECYLYSFYIYKDILFNAQNQNLLHRNTITADSFSYNFP</sequence>
<organism evidence="1">
    <name type="scientific">Octopus bimaculoides</name>
    <name type="common">California two-spotted octopus</name>
    <dbReference type="NCBI Taxonomy" id="37653"/>
    <lineage>
        <taxon>Eukaryota</taxon>
        <taxon>Metazoa</taxon>
        <taxon>Spiralia</taxon>
        <taxon>Lophotrochozoa</taxon>
        <taxon>Mollusca</taxon>
        <taxon>Cephalopoda</taxon>
        <taxon>Coleoidea</taxon>
        <taxon>Octopodiformes</taxon>
        <taxon>Octopoda</taxon>
        <taxon>Incirrata</taxon>
        <taxon>Octopodidae</taxon>
        <taxon>Octopus</taxon>
    </lineage>
</organism>
<dbReference type="AlphaFoldDB" id="A0A0L8FV78"/>
<evidence type="ECO:0000313" key="1">
    <source>
        <dbReference type="EMBL" id="KOF68607.1"/>
    </source>
</evidence>
<proteinExistence type="predicted"/>
<protein>
    <submittedName>
        <fullName evidence="1">Uncharacterized protein</fullName>
    </submittedName>
</protein>